<dbReference type="InterPro" id="IPR039356">
    <property type="entry name" value="YfbR/HDDC2"/>
</dbReference>
<keyword evidence="5" id="KW-1185">Reference proteome</keyword>
<reference evidence="5" key="1">
    <citation type="submission" date="2015-07" db="EMBL/GenBank/DDBJ databases">
        <authorList>
            <person name="Rodrigo-Torres Lidia"/>
            <person name="Arahal R.David."/>
        </authorList>
    </citation>
    <scope>NUCLEOTIDE SEQUENCE [LARGE SCALE GENOMIC DNA]</scope>
    <source>
        <strain evidence="5">CECT 4801</strain>
    </source>
</reference>
<evidence type="ECO:0000259" key="3">
    <source>
        <dbReference type="Pfam" id="PF13023"/>
    </source>
</evidence>
<evidence type="ECO:0000313" key="4">
    <source>
        <dbReference type="EMBL" id="CTQ43272.1"/>
    </source>
</evidence>
<dbReference type="RefSeq" id="WP_023000582.1">
    <property type="nucleotide sequence ID" value="NZ_CXST01000001.1"/>
</dbReference>
<dbReference type="PANTHER" id="PTHR11845:SF13">
    <property type="entry name" value="5'-DEOXYNUCLEOTIDASE HDDC2"/>
    <property type="match status" value="1"/>
</dbReference>
<evidence type="ECO:0000313" key="5">
    <source>
        <dbReference type="Proteomes" id="UP000048926"/>
    </source>
</evidence>
<dbReference type="Proteomes" id="UP000048926">
    <property type="component" value="Unassembled WGS sequence"/>
</dbReference>
<dbReference type="GO" id="GO:0046872">
    <property type="term" value="F:metal ion binding"/>
    <property type="evidence" value="ECO:0007669"/>
    <property type="project" value="UniProtKB-KW"/>
</dbReference>
<dbReference type="SUPFAM" id="SSF109604">
    <property type="entry name" value="HD-domain/PDEase-like"/>
    <property type="match status" value="1"/>
</dbReference>
<protein>
    <recommendedName>
        <fullName evidence="3">HD domain-containing protein</fullName>
    </recommendedName>
</protein>
<dbReference type="PANTHER" id="PTHR11845">
    <property type="entry name" value="5'-DEOXYNUCLEOTIDASE HDDC2"/>
    <property type="match status" value="1"/>
</dbReference>
<dbReference type="STRING" id="187304.B0E33_21665"/>
<proteinExistence type="predicted"/>
<keyword evidence="2" id="KW-0378">Hydrolase</keyword>
<gene>
    <name evidence="4" type="ORF">LAL4801_01709</name>
</gene>
<evidence type="ECO:0000256" key="1">
    <source>
        <dbReference type="ARBA" id="ARBA00022723"/>
    </source>
</evidence>
<accession>A0A0M6XZH8</accession>
<dbReference type="GO" id="GO:0005737">
    <property type="term" value="C:cytoplasm"/>
    <property type="evidence" value="ECO:0007669"/>
    <property type="project" value="TreeGrafter"/>
</dbReference>
<name>A0A0M6XZH8_9HYPH</name>
<dbReference type="AlphaFoldDB" id="A0A0M6XZH8"/>
<feature type="domain" description="HD" evidence="3">
    <location>
        <begin position="16"/>
        <end position="160"/>
    </location>
</feature>
<sequence length="194" mass="21493">MNDTLEKQVAFLLETDKLKEVVRLNQLTGGARRETTAEHCWHVILQTLTLAEHAPAGTDINHVVKLLAVHDLVEIDAGDHWVTDDNRAGIKDLEQAAASRLFALLPSSQGLDFKSLWLEFEANETPEAKFANAMDALHPMVLVFASGLDDPTHEPISAEALKLTKESRLSPFPGLWDFAQDLLNKAVRDGRLLP</sequence>
<dbReference type="GO" id="GO:0002953">
    <property type="term" value="F:5'-deoxynucleotidase activity"/>
    <property type="evidence" value="ECO:0007669"/>
    <property type="project" value="InterPro"/>
</dbReference>
<organism evidence="4 5">
    <name type="scientific">Roseibium aggregatum</name>
    <dbReference type="NCBI Taxonomy" id="187304"/>
    <lineage>
        <taxon>Bacteria</taxon>
        <taxon>Pseudomonadati</taxon>
        <taxon>Pseudomonadota</taxon>
        <taxon>Alphaproteobacteria</taxon>
        <taxon>Hyphomicrobiales</taxon>
        <taxon>Stappiaceae</taxon>
        <taxon>Roseibium</taxon>
    </lineage>
</organism>
<dbReference type="Pfam" id="PF13023">
    <property type="entry name" value="HD_3"/>
    <property type="match status" value="1"/>
</dbReference>
<evidence type="ECO:0000256" key="2">
    <source>
        <dbReference type="ARBA" id="ARBA00022801"/>
    </source>
</evidence>
<keyword evidence="1" id="KW-0479">Metal-binding</keyword>
<dbReference type="EMBL" id="CXST01000001">
    <property type="protein sequence ID" value="CTQ43272.1"/>
    <property type="molecule type" value="Genomic_DNA"/>
</dbReference>
<dbReference type="InterPro" id="IPR006674">
    <property type="entry name" value="HD_domain"/>
</dbReference>
<dbReference type="OrthoDB" id="9796032at2"/>
<dbReference type="Gene3D" id="1.10.3210.10">
    <property type="entry name" value="Hypothetical protein af1432"/>
    <property type="match status" value="1"/>
</dbReference>